<keyword evidence="12" id="KW-1185">Reference proteome</keyword>
<accession>A0AAN7H4R3</accession>
<dbReference type="InterPro" id="IPR050830">
    <property type="entry name" value="Fungal_FAS"/>
</dbReference>
<feature type="modified residue" description="O-(pantetheine 4'-phosphoryl)serine" evidence="8">
    <location>
        <position position="183"/>
    </location>
</feature>
<keyword evidence="3 6" id="KW-0596">Phosphopantetheine</keyword>
<dbReference type="GO" id="GO:0004312">
    <property type="term" value="F:fatty acid synthase activity"/>
    <property type="evidence" value="ECO:0007669"/>
    <property type="project" value="InterPro"/>
</dbReference>
<feature type="region of interest" description="Disordered" evidence="9">
    <location>
        <begin position="1321"/>
        <end position="1343"/>
    </location>
</feature>
<dbReference type="InterPro" id="IPR014031">
    <property type="entry name" value="Ketoacyl_synth_C"/>
</dbReference>
<evidence type="ECO:0000256" key="5">
    <source>
        <dbReference type="ARBA" id="ARBA00022679"/>
    </source>
</evidence>
<dbReference type="Proteomes" id="UP001303760">
    <property type="component" value="Unassembled WGS sequence"/>
</dbReference>
<reference evidence="11" key="2">
    <citation type="submission" date="2023-05" db="EMBL/GenBank/DDBJ databases">
        <authorList>
            <consortium name="Lawrence Berkeley National Laboratory"/>
            <person name="Steindorff A."/>
            <person name="Hensen N."/>
            <person name="Bonometti L."/>
            <person name="Westerberg I."/>
            <person name="Brannstrom I.O."/>
            <person name="Guillou S."/>
            <person name="Cros-Aarteil S."/>
            <person name="Calhoun S."/>
            <person name="Haridas S."/>
            <person name="Kuo A."/>
            <person name="Mondo S."/>
            <person name="Pangilinan J."/>
            <person name="Riley R."/>
            <person name="Labutti K."/>
            <person name="Andreopoulos B."/>
            <person name="Lipzen A."/>
            <person name="Chen C."/>
            <person name="Yanf M."/>
            <person name="Daum C."/>
            <person name="Ng V."/>
            <person name="Clum A."/>
            <person name="Ohm R."/>
            <person name="Martin F."/>
            <person name="Silar P."/>
            <person name="Natvig D."/>
            <person name="Lalanne C."/>
            <person name="Gautier V."/>
            <person name="Ament-Velasquez S.L."/>
            <person name="Kruys A."/>
            <person name="Hutchinson M.I."/>
            <person name="Powell A.J."/>
            <person name="Barry K."/>
            <person name="Miller A.N."/>
            <person name="Grigoriev I.V."/>
            <person name="Debuchy R."/>
            <person name="Gladieux P."/>
            <person name="Thoren M.H."/>
            <person name="Johannesson H."/>
        </authorList>
    </citation>
    <scope>NUCLEOTIDE SEQUENCE</scope>
    <source>
        <strain evidence="11">CBS 532.94</strain>
    </source>
</reference>
<dbReference type="InterPro" id="IPR040899">
    <property type="entry name" value="Fas_alpha_ACP"/>
</dbReference>
<feature type="region of interest" description="Disordered" evidence="9">
    <location>
        <begin position="1359"/>
        <end position="1384"/>
    </location>
</feature>
<dbReference type="PIRSF" id="PIRSF000454">
    <property type="entry name" value="FAS_yeast_alpha"/>
    <property type="match status" value="1"/>
</dbReference>
<dbReference type="EC" id="2.3.1.41" evidence="2"/>
<evidence type="ECO:0000259" key="10">
    <source>
        <dbReference type="PROSITE" id="PS52004"/>
    </source>
</evidence>
<dbReference type="Gene3D" id="3.90.25.70">
    <property type="match status" value="1"/>
</dbReference>
<dbReference type="SUPFAM" id="SSF53901">
    <property type="entry name" value="Thiolase-like"/>
    <property type="match status" value="2"/>
</dbReference>
<dbReference type="InterPro" id="IPR036291">
    <property type="entry name" value="NAD(P)-bd_dom_sf"/>
</dbReference>
<dbReference type="InterPro" id="IPR018201">
    <property type="entry name" value="Ketoacyl_synth_AS"/>
</dbReference>
<dbReference type="CDD" id="cd00828">
    <property type="entry name" value="elong_cond_enzymes"/>
    <property type="match status" value="1"/>
</dbReference>
<dbReference type="Pfam" id="PF02801">
    <property type="entry name" value="Ketoacyl-synt_C"/>
    <property type="match status" value="1"/>
</dbReference>
<dbReference type="InterPro" id="IPR041550">
    <property type="entry name" value="FASI_helical"/>
</dbReference>
<dbReference type="Gene3D" id="3.40.50.720">
    <property type="entry name" value="NAD(P)-binding Rossmann-like Domain"/>
    <property type="match status" value="2"/>
</dbReference>
<dbReference type="GO" id="GO:0005835">
    <property type="term" value="C:fatty acid synthase complex"/>
    <property type="evidence" value="ECO:0007669"/>
    <property type="project" value="InterPro"/>
</dbReference>
<evidence type="ECO:0000313" key="11">
    <source>
        <dbReference type="EMBL" id="KAK4234871.1"/>
    </source>
</evidence>
<comment type="similarity">
    <text evidence="1 6">Belongs to the thiolase-like superfamily. Fungal fatty acid synthetase subunit alpha family.</text>
</comment>
<dbReference type="PROSITE" id="PS52004">
    <property type="entry name" value="KS3_2"/>
    <property type="match status" value="1"/>
</dbReference>
<dbReference type="SMART" id="SM00825">
    <property type="entry name" value="PKS_KS"/>
    <property type="match status" value="1"/>
</dbReference>
<evidence type="ECO:0000256" key="2">
    <source>
        <dbReference type="ARBA" id="ARBA00013191"/>
    </source>
</evidence>
<evidence type="ECO:0000256" key="8">
    <source>
        <dbReference type="PIRSR" id="PIRSR000454-4"/>
    </source>
</evidence>
<name>A0AAN7H4R3_9PEZI</name>
<evidence type="ECO:0000256" key="4">
    <source>
        <dbReference type="ARBA" id="ARBA00022553"/>
    </source>
</evidence>
<dbReference type="SUPFAM" id="SSF52151">
    <property type="entry name" value="FabD/lysophospholipase-like"/>
    <property type="match status" value="1"/>
</dbReference>
<dbReference type="CDD" id="cd08950">
    <property type="entry name" value="KR_fFAS_SDR_c_like"/>
    <property type="match status" value="1"/>
</dbReference>
<dbReference type="PANTHER" id="PTHR10982:SF21">
    <property type="entry name" value="FATTY ACID SYNTHASE SUBUNIT BETA"/>
    <property type="match status" value="1"/>
</dbReference>
<protein>
    <recommendedName>
        <fullName evidence="2">beta-ketoacyl-[acyl-carrier-protein] synthase I</fullName>
        <ecNumber evidence="2">2.3.1.41</ecNumber>
    </recommendedName>
</protein>
<dbReference type="EMBL" id="MU860319">
    <property type="protein sequence ID" value="KAK4234871.1"/>
    <property type="molecule type" value="Genomic_DNA"/>
</dbReference>
<dbReference type="InterPro" id="IPR020841">
    <property type="entry name" value="PKS_Beta-ketoAc_synthase_dom"/>
</dbReference>
<gene>
    <name evidence="11" type="ORF">C8A03DRAFT_37321</name>
</gene>
<dbReference type="Gene3D" id="3.30.70.2490">
    <property type="match status" value="1"/>
</dbReference>
<comment type="caution">
    <text evidence="11">The sequence shown here is derived from an EMBL/GenBank/DDBJ whole genome shotgun (WGS) entry which is preliminary data.</text>
</comment>
<evidence type="ECO:0000256" key="9">
    <source>
        <dbReference type="SAM" id="MobiDB-lite"/>
    </source>
</evidence>
<dbReference type="InterPro" id="IPR016039">
    <property type="entry name" value="Thiolase-like"/>
</dbReference>
<dbReference type="Pfam" id="PF00109">
    <property type="entry name" value="ketoacyl-synt"/>
    <property type="match status" value="1"/>
</dbReference>
<dbReference type="InterPro" id="IPR047224">
    <property type="entry name" value="FAS_alpha_su_C"/>
</dbReference>
<dbReference type="Pfam" id="PF18314">
    <property type="entry name" value="FAS_I_H"/>
    <property type="match status" value="1"/>
</dbReference>
<evidence type="ECO:0000256" key="1">
    <source>
        <dbReference type="ARBA" id="ARBA00007485"/>
    </source>
</evidence>
<feature type="compositionally biased region" description="Low complexity" evidence="9">
    <location>
        <begin position="1370"/>
        <end position="1384"/>
    </location>
</feature>
<dbReference type="InterPro" id="IPR014030">
    <property type="entry name" value="Ketoacyl_synth_N"/>
</dbReference>
<feature type="active site" description="For beta-ketoacyl synthase activity" evidence="7">
    <location>
        <position position="1193"/>
    </location>
</feature>
<dbReference type="PROSITE" id="PS00606">
    <property type="entry name" value="KS3_1"/>
    <property type="match status" value="1"/>
</dbReference>
<keyword evidence="5 6" id="KW-0808">Transferase</keyword>
<keyword evidence="4" id="KW-0597">Phosphoprotein</keyword>
<feature type="compositionally biased region" description="Polar residues" evidence="9">
    <location>
        <begin position="128"/>
        <end position="137"/>
    </location>
</feature>
<dbReference type="Pfam" id="PF18325">
    <property type="entry name" value="Fas_alpha_ACP"/>
    <property type="match status" value="1"/>
</dbReference>
<dbReference type="GO" id="GO:0042759">
    <property type="term" value="P:long-chain fatty acid biosynthetic process"/>
    <property type="evidence" value="ECO:0007669"/>
    <property type="project" value="UniProtKB-UniRule"/>
</dbReference>
<evidence type="ECO:0000256" key="3">
    <source>
        <dbReference type="ARBA" id="ARBA00022450"/>
    </source>
</evidence>
<evidence type="ECO:0000256" key="7">
    <source>
        <dbReference type="PIRSR" id="PIRSR000454-1"/>
    </source>
</evidence>
<reference evidence="11" key="1">
    <citation type="journal article" date="2023" name="Mol. Phylogenet. Evol.">
        <title>Genome-scale phylogeny and comparative genomics of the fungal order Sordariales.</title>
        <authorList>
            <person name="Hensen N."/>
            <person name="Bonometti L."/>
            <person name="Westerberg I."/>
            <person name="Brannstrom I.O."/>
            <person name="Guillou S."/>
            <person name="Cros-Aarteil S."/>
            <person name="Calhoun S."/>
            <person name="Haridas S."/>
            <person name="Kuo A."/>
            <person name="Mondo S."/>
            <person name="Pangilinan J."/>
            <person name="Riley R."/>
            <person name="LaButti K."/>
            <person name="Andreopoulos B."/>
            <person name="Lipzen A."/>
            <person name="Chen C."/>
            <person name="Yan M."/>
            <person name="Daum C."/>
            <person name="Ng V."/>
            <person name="Clum A."/>
            <person name="Steindorff A."/>
            <person name="Ohm R.A."/>
            <person name="Martin F."/>
            <person name="Silar P."/>
            <person name="Natvig D.O."/>
            <person name="Lalanne C."/>
            <person name="Gautier V."/>
            <person name="Ament-Velasquez S.L."/>
            <person name="Kruys A."/>
            <person name="Hutchinson M.I."/>
            <person name="Powell A.J."/>
            <person name="Barry K."/>
            <person name="Miller A.N."/>
            <person name="Grigoriev I.V."/>
            <person name="Debuchy R."/>
            <person name="Gladieux P."/>
            <person name="Hiltunen Thoren M."/>
            <person name="Johannesson H."/>
        </authorList>
    </citation>
    <scope>NUCLEOTIDE SEQUENCE</scope>
    <source>
        <strain evidence="11">CBS 532.94</strain>
    </source>
</reference>
<dbReference type="InterPro" id="IPR026025">
    <property type="entry name" value="FAS_alpha_yeast"/>
</dbReference>
<evidence type="ECO:0000313" key="12">
    <source>
        <dbReference type="Proteomes" id="UP001303760"/>
    </source>
</evidence>
<dbReference type="SUPFAM" id="SSF51735">
    <property type="entry name" value="NAD(P)-binding Rossmann-fold domains"/>
    <property type="match status" value="1"/>
</dbReference>
<feature type="domain" description="Ketosynthase family 3 (KS3)" evidence="10">
    <location>
        <begin position="1005"/>
        <end position="1525"/>
    </location>
</feature>
<dbReference type="Gene3D" id="3.40.47.10">
    <property type="match status" value="1"/>
</dbReference>
<sequence>MTKRNTDDRSIAHQLLVELLVHQFAFPVKWTDTQDALLSGSRAVSRLVELGPARVLANLGQKTIQRKLASGERPIDSPVRFLASTQNVQELCYEYDAPESATEQTAGDAPTSTVVTSPPPEPTSSIPQISHTTSSMPVDSPPVEDCPPSSTDIVRILVARKLKKPIADVPTSKSIKELCGGKSTIENEVVGDLHNEFSSIPERPEDIPLKDLGVPVDADRPLGKTSSALVAKFVSSKMPARFTAASVHSYLADKWGLGPLRQAAVLIRAVAAEPPSRLSSTEAAKRYWDQEVASYGVSCGISIQPRNQTAGGGTQATPLVDSAVLNQVMEAHKRMAAKQYQALGEYLQADRTATSDADVQLLAGLQHKLDAWTAEFSAEFFSRITPTFDANKIRRYTSWWNYAREDVLALYSGDTTNCPLLHDKTALDSFVHRLASRADSQLATLVSSLARGNDYPDAFCAISTRIERAVTSAVSQPPLARPSLIPMCPRTTVTESGTIQYTSVPRPGNFTGPTAYSSFLSHRPGIIRVYSFPNSSNSQLASETAGQDYTDLFLTTLSTLLRHGVTFQGKTVLVTGAGQATSIASQLIRLLLAGGTRVIATTSRAPSAAAAGFARVYREYAAKGSELWLVPCNMASKRDVESLIEWVYGKDREWDLDAVVPFAAAGEKGVEIGDGLQPGNELAHRIMMTNVLRLLGEVVKRKRERGVQGQTTQVLLPLSPNKGVFGGDGLYPESKLGLESLLRRVTSESWGAELAVCGVEIGWTRGTGLMEGNDLVAEAVEGKGVVTFSAEEMAANIAVLMAQEFVDLCEDGPVYANFGGGLGALANCHEVLARARRDIHLQAEIARVVRAEDDRERAFTHPPLPSAASRPLKQRITLRVGFPCLPEKLPNHDIARLVDPARTVVVVGFSELGPWGSARLRWQMESAGRLSPEGYVEMAWLMGLIRHFDGPSKDGHHYVGWVDVKTGDPVDDADVEPKYGEHIKAHAGIRFVSPGTSTCYDPARKEFLQEVAVEDDLPPFDTSLAAAEALKLRHGDKVTVNRLIEAGETCRVQVKRGATILVPKAVPFPSSSVAGLLPDGWGPARYGIPKDIIQQVDPVTGYALCCVAEAFYSAGIPDPMEVFQHMHLSELGNFIGSSMGGALKTRHLYRDAYLDQEIQADTLQDTYLNTAPAWINMLLLGAAGPIKTPVGACATGLESIDSAMESIMAGKTKMCLVGGYDDLQEEESFGFAKMKATVDVAAELARGRLPSEMSRPTAESRAGFVESHGCGVQLLCRGDIALEMGLPVYAVLAGSAMAADGIGRSVPAPGKGILTFARERESDHQLLRSPSTPATTTSTTDGLSSDEFDYILASASSSQSATPLSERPFPSHSLSTTTGTSRGSPLRAALATWGLTINDIDFASLHGTSTKANDLNEAEVLHTQLTHLGRSPGRPVWAICQKSVTGHPKAPAAAWMLNGCLQVLDTGLIPGNRNADDIDPKLRAFHHLCYATQTINMNIDGQGPKAFLLTSFGFGQKSGQVVGIAPRLFFASCLSGKRWAEYRDRLKKREARAEREWQRAMMENRVVRVKARSLFGEGKADVKRVCLDPGARVWRDARTGEFRFGRGDKY</sequence>
<organism evidence="11 12">
    <name type="scientific">Achaetomium macrosporum</name>
    <dbReference type="NCBI Taxonomy" id="79813"/>
    <lineage>
        <taxon>Eukaryota</taxon>
        <taxon>Fungi</taxon>
        <taxon>Dikarya</taxon>
        <taxon>Ascomycota</taxon>
        <taxon>Pezizomycotina</taxon>
        <taxon>Sordariomycetes</taxon>
        <taxon>Sordariomycetidae</taxon>
        <taxon>Sordariales</taxon>
        <taxon>Chaetomiaceae</taxon>
        <taxon>Achaetomium</taxon>
    </lineage>
</organism>
<dbReference type="InterPro" id="IPR016035">
    <property type="entry name" value="Acyl_Trfase/lysoPLipase"/>
</dbReference>
<dbReference type="GO" id="GO:0004316">
    <property type="term" value="F:3-oxoacyl-[acyl-carrier-protein] reductase (NADPH) activity"/>
    <property type="evidence" value="ECO:0007669"/>
    <property type="project" value="InterPro"/>
</dbReference>
<dbReference type="GO" id="GO:0044550">
    <property type="term" value="P:secondary metabolite biosynthetic process"/>
    <property type="evidence" value="ECO:0007669"/>
    <property type="project" value="UniProtKB-ARBA"/>
</dbReference>
<evidence type="ECO:0000256" key="6">
    <source>
        <dbReference type="PIRNR" id="PIRNR000454"/>
    </source>
</evidence>
<dbReference type="GO" id="GO:0004315">
    <property type="term" value="F:3-oxoacyl-[acyl-carrier-protein] synthase activity"/>
    <property type="evidence" value="ECO:0007669"/>
    <property type="project" value="UniProtKB-EC"/>
</dbReference>
<feature type="compositionally biased region" description="Low complexity" evidence="9">
    <location>
        <begin position="1329"/>
        <end position="1340"/>
    </location>
</feature>
<feature type="region of interest" description="Disordered" evidence="9">
    <location>
        <begin position="99"/>
        <end position="147"/>
    </location>
</feature>
<dbReference type="PANTHER" id="PTHR10982">
    <property type="entry name" value="MALONYL COA-ACYL CARRIER PROTEIN TRANSACYLASE"/>
    <property type="match status" value="1"/>
</dbReference>
<dbReference type="GO" id="GO:0008897">
    <property type="term" value="F:holo-[acyl-carrier-protein] synthase activity"/>
    <property type="evidence" value="ECO:0007669"/>
    <property type="project" value="InterPro"/>
</dbReference>
<proteinExistence type="inferred from homology"/>